<protein>
    <recommendedName>
        <fullName evidence="3">DUF5655 domain-containing protein</fullName>
    </recommendedName>
</protein>
<comment type="caution">
    <text evidence="1">The sequence shown here is derived from an EMBL/GenBank/DDBJ whole genome shotgun (WGS) entry which is preliminary data.</text>
</comment>
<dbReference type="Proteomes" id="UP001592528">
    <property type="component" value="Unassembled WGS sequence"/>
</dbReference>
<dbReference type="RefSeq" id="WP_157624116.1">
    <property type="nucleotide sequence ID" value="NZ_JBHEZZ010000003.1"/>
</dbReference>
<evidence type="ECO:0000313" key="1">
    <source>
        <dbReference type="EMBL" id="MFC1401257.1"/>
    </source>
</evidence>
<organism evidence="1 2">
    <name type="scientific">Streptacidiphilus cavernicola</name>
    <dbReference type="NCBI Taxonomy" id="3342716"/>
    <lineage>
        <taxon>Bacteria</taxon>
        <taxon>Bacillati</taxon>
        <taxon>Actinomycetota</taxon>
        <taxon>Actinomycetes</taxon>
        <taxon>Kitasatosporales</taxon>
        <taxon>Streptomycetaceae</taxon>
        <taxon>Streptacidiphilus</taxon>
    </lineage>
</organism>
<accession>A0ABV6UII5</accession>
<evidence type="ECO:0008006" key="3">
    <source>
        <dbReference type="Google" id="ProtNLM"/>
    </source>
</evidence>
<name>A0ABV6UII5_9ACTN</name>
<proteinExistence type="predicted"/>
<sequence length="121" mass="13890">MEEAEVATLAERLRDHWDRLGATEQAWLTNVWPGCAPDDRLPGLVCVSMERKPKWVDACWIGVVLGLGHRSVRLHELNPQARWHRRPSKFRLDAISTVTFGGSYERILEEFAGERLEPDVQ</sequence>
<evidence type="ECO:0000313" key="2">
    <source>
        <dbReference type="Proteomes" id="UP001592528"/>
    </source>
</evidence>
<gene>
    <name evidence="1" type="ORF">ACEZDJ_08145</name>
</gene>
<keyword evidence="2" id="KW-1185">Reference proteome</keyword>
<dbReference type="EMBL" id="JBHEZZ010000003">
    <property type="protein sequence ID" value="MFC1401257.1"/>
    <property type="molecule type" value="Genomic_DNA"/>
</dbReference>
<reference evidence="1 2" key="1">
    <citation type="submission" date="2024-09" db="EMBL/GenBank/DDBJ databases">
        <authorList>
            <person name="Lee S.D."/>
        </authorList>
    </citation>
    <scope>NUCLEOTIDE SEQUENCE [LARGE SCALE GENOMIC DNA]</scope>
    <source>
        <strain evidence="1 2">N1-5</strain>
    </source>
</reference>